<evidence type="ECO:0000256" key="5">
    <source>
        <dbReference type="SAM" id="Phobius"/>
    </source>
</evidence>
<name>A0A226EUQ7_FOLCA</name>
<dbReference type="AlphaFoldDB" id="A0A226EUQ7"/>
<dbReference type="InterPro" id="IPR005828">
    <property type="entry name" value="MFS_sugar_transport-like"/>
</dbReference>
<keyword evidence="8" id="KW-1185">Reference proteome</keyword>
<feature type="transmembrane region" description="Helical" evidence="5">
    <location>
        <begin position="151"/>
        <end position="168"/>
    </location>
</feature>
<feature type="transmembrane region" description="Helical" evidence="5">
    <location>
        <begin position="118"/>
        <end position="139"/>
    </location>
</feature>
<evidence type="ECO:0000313" key="7">
    <source>
        <dbReference type="EMBL" id="OXA60960.1"/>
    </source>
</evidence>
<comment type="subcellular location">
    <subcellularLocation>
        <location evidence="1">Membrane</location>
        <topology evidence="1">Multi-pass membrane protein</topology>
    </subcellularLocation>
</comment>
<proteinExistence type="predicted"/>
<dbReference type="InterPro" id="IPR005829">
    <property type="entry name" value="Sugar_transporter_CS"/>
</dbReference>
<feature type="transmembrane region" description="Helical" evidence="5">
    <location>
        <begin position="475"/>
        <end position="495"/>
    </location>
</feature>
<evidence type="ECO:0000313" key="8">
    <source>
        <dbReference type="Proteomes" id="UP000198287"/>
    </source>
</evidence>
<feature type="domain" description="Major facilitator superfamily (MFS) profile" evidence="6">
    <location>
        <begin position="63"/>
        <end position="500"/>
    </location>
</feature>
<dbReference type="Pfam" id="PF00083">
    <property type="entry name" value="Sugar_tr"/>
    <property type="match status" value="1"/>
</dbReference>
<feature type="transmembrane region" description="Helical" evidence="5">
    <location>
        <begin position="444"/>
        <end position="463"/>
    </location>
</feature>
<protein>
    <submittedName>
        <fullName evidence="7">Organic cation transporter protein</fullName>
    </submittedName>
</protein>
<accession>A0A226EUQ7</accession>
<reference evidence="7 8" key="1">
    <citation type="submission" date="2015-12" db="EMBL/GenBank/DDBJ databases">
        <title>The genome of Folsomia candida.</title>
        <authorList>
            <person name="Faddeeva A."/>
            <person name="Derks M.F."/>
            <person name="Anvar Y."/>
            <person name="Smit S."/>
            <person name="Van Straalen N."/>
            <person name="Roelofs D."/>
        </authorList>
    </citation>
    <scope>NUCLEOTIDE SEQUENCE [LARGE SCALE GENOMIC DNA]</scope>
    <source>
        <strain evidence="7 8">VU population</strain>
        <tissue evidence="7">Whole body</tissue>
    </source>
</reference>
<dbReference type="GO" id="GO:0016020">
    <property type="term" value="C:membrane"/>
    <property type="evidence" value="ECO:0007669"/>
    <property type="project" value="UniProtKB-SubCell"/>
</dbReference>
<feature type="transmembrane region" description="Helical" evidence="5">
    <location>
        <begin position="50"/>
        <end position="73"/>
    </location>
</feature>
<gene>
    <name evidence="7" type="ORF">Fcan01_05621</name>
</gene>
<evidence type="ECO:0000256" key="2">
    <source>
        <dbReference type="ARBA" id="ARBA00022692"/>
    </source>
</evidence>
<feature type="transmembrane region" description="Helical" evidence="5">
    <location>
        <begin position="413"/>
        <end position="432"/>
    </location>
</feature>
<evidence type="ECO:0000256" key="1">
    <source>
        <dbReference type="ARBA" id="ARBA00004141"/>
    </source>
</evidence>
<dbReference type="OrthoDB" id="5296287at2759"/>
<evidence type="ECO:0000256" key="4">
    <source>
        <dbReference type="ARBA" id="ARBA00023136"/>
    </source>
</evidence>
<feature type="transmembrane region" description="Helical" evidence="5">
    <location>
        <begin position="384"/>
        <end position="407"/>
    </location>
</feature>
<dbReference type="SUPFAM" id="SSF103473">
    <property type="entry name" value="MFS general substrate transporter"/>
    <property type="match status" value="1"/>
</dbReference>
<dbReference type="PROSITE" id="PS50850">
    <property type="entry name" value="MFS"/>
    <property type="match status" value="1"/>
</dbReference>
<evidence type="ECO:0000259" key="6">
    <source>
        <dbReference type="PROSITE" id="PS50850"/>
    </source>
</evidence>
<dbReference type="GO" id="GO:0022857">
    <property type="term" value="F:transmembrane transporter activity"/>
    <property type="evidence" value="ECO:0007669"/>
    <property type="project" value="InterPro"/>
</dbReference>
<comment type="caution">
    <text evidence="7">The sequence shown here is derived from an EMBL/GenBank/DDBJ whole genome shotgun (WGS) entry which is preliminary data.</text>
</comment>
<dbReference type="OMA" id="KAVHETH"/>
<dbReference type="PROSITE" id="PS00216">
    <property type="entry name" value="SUGAR_TRANSPORT_1"/>
    <property type="match status" value="1"/>
</dbReference>
<feature type="transmembrane region" description="Helical" evidence="5">
    <location>
        <begin position="235"/>
        <end position="253"/>
    </location>
</feature>
<dbReference type="Gene3D" id="1.20.1250.20">
    <property type="entry name" value="MFS general substrate transporter like domains"/>
    <property type="match status" value="1"/>
</dbReference>
<dbReference type="EMBL" id="LNIX01000002">
    <property type="protein sequence ID" value="OXA60960.1"/>
    <property type="molecule type" value="Genomic_DNA"/>
</dbReference>
<feature type="transmembrane region" description="Helical" evidence="5">
    <location>
        <begin position="208"/>
        <end position="229"/>
    </location>
</feature>
<dbReference type="PANTHER" id="PTHR24064">
    <property type="entry name" value="SOLUTE CARRIER FAMILY 22 MEMBER"/>
    <property type="match status" value="1"/>
</dbReference>
<feature type="transmembrane region" description="Helical" evidence="5">
    <location>
        <begin position="326"/>
        <end position="346"/>
    </location>
</feature>
<dbReference type="InterPro" id="IPR020846">
    <property type="entry name" value="MFS_dom"/>
</dbReference>
<dbReference type="InterPro" id="IPR036259">
    <property type="entry name" value="MFS_trans_sf"/>
</dbReference>
<keyword evidence="3 5" id="KW-1133">Transmembrane helix</keyword>
<organism evidence="7 8">
    <name type="scientific">Folsomia candida</name>
    <name type="common">Springtail</name>
    <dbReference type="NCBI Taxonomy" id="158441"/>
    <lineage>
        <taxon>Eukaryota</taxon>
        <taxon>Metazoa</taxon>
        <taxon>Ecdysozoa</taxon>
        <taxon>Arthropoda</taxon>
        <taxon>Hexapoda</taxon>
        <taxon>Collembola</taxon>
        <taxon>Entomobryomorpha</taxon>
        <taxon>Isotomoidea</taxon>
        <taxon>Isotomidae</taxon>
        <taxon>Proisotominae</taxon>
        <taxon>Folsomia</taxon>
    </lineage>
</organism>
<keyword evidence="4 5" id="KW-0472">Membrane</keyword>
<sequence>MKYVVNGKVKNTKNNSDSNFQPTIKVNVTDHPKNFEDVLETLGGFGMFQVLVMFLYLILEIPMAFAIFIPIFVGRSPEAWLCNNVTVFESEICQCNGTIAGVSNESIVSEWNLVCGNAWISDFITSVQMVGLFFGSIFGSQIADWYGRKSGFLLSILLVSLGSSVSAASPSPYVYAVSRFCSGAGIQCFINVTGAGVMEFMPPKFRSLANCIGPLGEGIMILSVISYYVRPWRTLYWITTAPFVLIIFIFPFLPESPRWLLRQNRVEEAHAVLNYVANVNRKKQIDINVLKEIAKSEDQSCSQTSQNEHPGYLQFLTDRNLRTTSLFIIAIWFAWSLTYYGISFNIKNLEGHIYINVFLKGVANALGQRATLLINDSMGRKISLFASMTFGAVFMVITAISFLAMGVNVPGELVLVLCLLSLFGMSATRSTSKLLTGESFPTNLRAMSFGISGIAITLGGVLSPQLAFLGSNWPAIPFFVFAIVSVGGSLVSFLMKETMGLNLDENTTCDEKEDEET</sequence>
<keyword evidence="2 5" id="KW-0812">Transmembrane</keyword>
<evidence type="ECO:0000256" key="3">
    <source>
        <dbReference type="ARBA" id="ARBA00022989"/>
    </source>
</evidence>
<dbReference type="Proteomes" id="UP000198287">
    <property type="component" value="Unassembled WGS sequence"/>
</dbReference>